<organism evidence="5 10">
    <name type="scientific">Lactobacillus crispatus</name>
    <dbReference type="NCBI Taxonomy" id="47770"/>
    <lineage>
        <taxon>Bacteria</taxon>
        <taxon>Bacillati</taxon>
        <taxon>Bacillota</taxon>
        <taxon>Bacilli</taxon>
        <taxon>Lactobacillales</taxon>
        <taxon>Lactobacillaceae</taxon>
        <taxon>Lactobacillus</taxon>
    </lineage>
</organism>
<dbReference type="EMBL" id="JACCPP010000009">
    <property type="protein sequence ID" value="MBI1707600.1"/>
    <property type="molecule type" value="Genomic_DNA"/>
</dbReference>
<accession>A0A6P1TWE1</accession>
<dbReference type="EMBL" id="DYXB01000112">
    <property type="protein sequence ID" value="HJF10553.1"/>
    <property type="molecule type" value="Genomic_DNA"/>
</dbReference>
<dbReference type="SUPFAM" id="SSF63520">
    <property type="entry name" value="PTS-regulatory domain, PRD"/>
    <property type="match status" value="2"/>
</dbReference>
<feature type="domain" description="PRD" evidence="2">
    <location>
        <begin position="59"/>
        <end position="165"/>
    </location>
</feature>
<proteinExistence type="predicted"/>
<dbReference type="RefSeq" id="WP_013086086.1">
    <property type="nucleotide sequence ID" value="NZ_CBCRTX010000006.1"/>
</dbReference>
<evidence type="ECO:0000313" key="6">
    <source>
        <dbReference type="EMBL" id="MBI1707600.1"/>
    </source>
</evidence>
<dbReference type="Gene3D" id="1.10.1790.10">
    <property type="entry name" value="PRD domain"/>
    <property type="match status" value="2"/>
</dbReference>
<dbReference type="SUPFAM" id="SSF50151">
    <property type="entry name" value="SacY-like RNA-binding domain"/>
    <property type="match status" value="1"/>
</dbReference>
<evidence type="ECO:0000313" key="4">
    <source>
        <dbReference type="EMBL" id="KAB1976786.1"/>
    </source>
</evidence>
<dbReference type="InterPro" id="IPR050661">
    <property type="entry name" value="BglG_antiterminators"/>
</dbReference>
<evidence type="ECO:0000313" key="7">
    <source>
        <dbReference type="EMBL" id="OXC21137.1"/>
    </source>
</evidence>
<dbReference type="EMBL" id="LYQW01000047">
    <property type="protein sequence ID" value="OXC21137.1"/>
    <property type="molecule type" value="Genomic_DNA"/>
</dbReference>
<evidence type="ECO:0000259" key="2">
    <source>
        <dbReference type="PROSITE" id="PS51372"/>
    </source>
</evidence>
<evidence type="ECO:0000313" key="12">
    <source>
        <dbReference type="Proteomes" id="UP000235119"/>
    </source>
</evidence>
<reference evidence="9 14" key="5">
    <citation type="submission" date="2019-12" db="EMBL/GenBank/DDBJ databases">
        <title>Complete Genome Sequences of Lactobacillus strains, C25 and P38, Isolated from Chicken Cecum.</title>
        <authorList>
            <person name="Hassan H.M."/>
            <person name="Mendoza M."/>
            <person name="Rezvani M."/>
            <person name="Koci M.D."/>
            <person name="Dickey A.N."/>
            <person name="Scholl E.H."/>
        </authorList>
    </citation>
    <scope>NUCLEOTIDE SEQUENCE [LARGE SCALE GENOMIC DNA]</scope>
    <source>
        <strain evidence="9 14">C25</strain>
    </source>
</reference>
<evidence type="ECO:0000313" key="13">
    <source>
        <dbReference type="Proteomes" id="UP000430323"/>
    </source>
</evidence>
<dbReference type="PANTHER" id="PTHR30185:SF15">
    <property type="entry name" value="CRYPTIC BETA-GLUCOSIDE BGL OPERON ANTITERMINATOR"/>
    <property type="match status" value="1"/>
</dbReference>
<dbReference type="Proteomes" id="UP000464915">
    <property type="component" value="Chromosome"/>
</dbReference>
<dbReference type="InterPro" id="IPR004341">
    <property type="entry name" value="CAT_RNA-bd_dom"/>
</dbReference>
<dbReference type="EMBL" id="PKIW01000002">
    <property type="protein sequence ID" value="PLT12209.1"/>
    <property type="molecule type" value="Genomic_DNA"/>
</dbReference>
<dbReference type="Proteomes" id="UP000430323">
    <property type="component" value="Unassembled WGS sequence"/>
</dbReference>
<reference evidence="4 13" key="4">
    <citation type="submission" date="2019-09" db="EMBL/GenBank/DDBJ databases">
        <title>Investigation of probiotic properties of different lactic acid bacteria.</title>
        <authorList>
            <person name="Jaomanjaka F."/>
            <person name="Blanc P."/>
        </authorList>
    </citation>
    <scope>NUCLEOTIDE SEQUENCE [LARGE SCALE GENOMIC DNA]</scope>
    <source>
        <strain evidence="4 13">BIO6272</strain>
    </source>
</reference>
<dbReference type="GO" id="GO:0003723">
    <property type="term" value="F:RNA binding"/>
    <property type="evidence" value="ECO:0007669"/>
    <property type="project" value="InterPro"/>
</dbReference>
<dbReference type="OMA" id="NDFQYLA"/>
<evidence type="ECO:0000256" key="1">
    <source>
        <dbReference type="ARBA" id="ARBA00022737"/>
    </source>
</evidence>
<dbReference type="Pfam" id="PF00874">
    <property type="entry name" value="PRD"/>
    <property type="match status" value="2"/>
</dbReference>
<feature type="domain" description="PRD" evidence="2">
    <location>
        <begin position="166"/>
        <end position="277"/>
    </location>
</feature>
<dbReference type="PROSITE" id="PS51372">
    <property type="entry name" value="PRD_2"/>
    <property type="match status" value="2"/>
</dbReference>
<dbReference type="AlphaFoldDB" id="A0A120DIV5"/>
<reference evidence="3" key="8">
    <citation type="submission" date="2021-09" db="EMBL/GenBank/DDBJ databases">
        <authorList>
            <person name="Gilroy R."/>
        </authorList>
    </citation>
    <scope>NUCLEOTIDE SEQUENCE</scope>
    <source>
        <strain evidence="3">CHK194-22301</strain>
    </source>
</reference>
<dbReference type="Proteomes" id="UP000235119">
    <property type="component" value="Unassembled WGS sequence"/>
</dbReference>
<gene>
    <name evidence="5" type="ORF">AEL95_01925</name>
    <name evidence="7" type="ORF">AYP82_02265</name>
    <name evidence="8" type="ORF">CYJ79_00895</name>
    <name evidence="4" type="ORF">F8251_05425</name>
    <name evidence="9" type="ORF">GSR61_07315</name>
    <name evidence="6" type="ORF">HYQ56_0579</name>
    <name evidence="3" type="ORF">K8V23_07235</name>
</gene>
<dbReference type="Proteomes" id="UP001194414">
    <property type="component" value="Unassembled WGS sequence"/>
</dbReference>
<dbReference type="InterPro" id="IPR011608">
    <property type="entry name" value="PRD"/>
</dbReference>
<protein>
    <submittedName>
        <fullName evidence="5 6">Antitermination protein BlgG</fullName>
    </submittedName>
    <submittedName>
        <fullName evidence="3">PRD domain-containing protein</fullName>
    </submittedName>
</protein>
<dbReference type="EMBL" id="CP047142">
    <property type="protein sequence ID" value="QHQ68376.1"/>
    <property type="molecule type" value="Genomic_DNA"/>
</dbReference>
<dbReference type="Proteomes" id="UP000784793">
    <property type="component" value="Unassembled WGS sequence"/>
</dbReference>
<evidence type="ECO:0000313" key="10">
    <source>
        <dbReference type="Proteomes" id="UP000067598"/>
    </source>
</evidence>
<dbReference type="Gene3D" id="2.30.24.10">
    <property type="entry name" value="CAT RNA-binding domain"/>
    <property type="match status" value="1"/>
</dbReference>
<dbReference type="InterPro" id="IPR036650">
    <property type="entry name" value="CAT_RNA-bd_dom_sf"/>
</dbReference>
<dbReference type="Proteomes" id="UP000067598">
    <property type="component" value="Unassembled WGS sequence"/>
</dbReference>
<dbReference type="InterPro" id="IPR036634">
    <property type="entry name" value="PRD_sf"/>
</dbReference>
<dbReference type="Proteomes" id="UP000198437">
    <property type="component" value="Unassembled WGS sequence"/>
</dbReference>
<dbReference type="GO" id="GO:0006355">
    <property type="term" value="P:regulation of DNA-templated transcription"/>
    <property type="evidence" value="ECO:0007669"/>
    <property type="project" value="InterPro"/>
</dbReference>
<accession>A0A120DIV5</accession>
<keyword evidence="1" id="KW-0677">Repeat</keyword>
<dbReference type="Pfam" id="PF03123">
    <property type="entry name" value="CAT_RBD"/>
    <property type="match status" value="1"/>
</dbReference>
<evidence type="ECO:0000313" key="8">
    <source>
        <dbReference type="EMBL" id="PLT12209.1"/>
    </source>
</evidence>
<reference evidence="7 11" key="2">
    <citation type="submission" date="2016-05" db="EMBL/GenBank/DDBJ databases">
        <authorList>
            <person name="Johnson T.J."/>
            <person name="Youmans B.P."/>
            <person name="Case K.A."/>
        </authorList>
    </citation>
    <scope>NUCLEOTIDE SEQUENCE [LARGE SCALE GENOMIC DNA]</scope>
    <source>
        <strain evidence="7 11">UMNLC6</strain>
    </source>
</reference>
<reference evidence="3" key="7">
    <citation type="journal article" date="2021" name="PeerJ">
        <title>Extensive microbial diversity within the chicken gut microbiome revealed by metagenomics and culture.</title>
        <authorList>
            <person name="Gilroy R."/>
            <person name="Ravi A."/>
            <person name="Getino M."/>
            <person name="Pursley I."/>
            <person name="Horton D.L."/>
            <person name="Alikhan N.F."/>
            <person name="Baker D."/>
            <person name="Gharbi K."/>
            <person name="Hall N."/>
            <person name="Watson M."/>
            <person name="Adriaenssens E.M."/>
            <person name="Foster-Nyarko E."/>
            <person name="Jarju S."/>
            <person name="Secka A."/>
            <person name="Antonio M."/>
            <person name="Oren A."/>
            <person name="Chaudhuri R.R."/>
            <person name="La Ragione R."/>
            <person name="Hildebrand F."/>
            <person name="Pallen M.J."/>
        </authorList>
    </citation>
    <scope>NUCLEOTIDE SEQUENCE</scope>
    <source>
        <strain evidence="3">CHK194-22301</strain>
    </source>
</reference>
<evidence type="ECO:0000313" key="9">
    <source>
        <dbReference type="EMBL" id="QHQ68376.1"/>
    </source>
</evidence>
<dbReference type="PATRIC" id="fig|47770.28.peg.1949"/>
<evidence type="ECO:0000313" key="14">
    <source>
        <dbReference type="Proteomes" id="UP000464915"/>
    </source>
</evidence>
<sequence>MKFLKTFNNSAALIENNQGQEEIVLGKGVGFGLKKGDPVDESKIERRFVTKDEVDQVKGFDPKTIEVTNKVLQLVEPLLQIKFNDFQYLALADHIDFAVTRIKDHIDIAPANNSWEVQNLFPKEFAAAKKVVNLINQEMQIKLPQSESVLMTYHLVNAKSDVSQVQETIQITNLIRGIIDIIQLQYSMQLDTSSFNYSRFVSHLRILLVRFLRNKQKEEASLDPAMLGFMKIKYSKAYETAERITTYLHAKMGWDLDSDDEFYLVLHIWRVTSRQDN</sequence>
<dbReference type="SMART" id="SM01061">
    <property type="entry name" value="CAT_RBD"/>
    <property type="match status" value="1"/>
</dbReference>
<reference evidence="8 12" key="3">
    <citation type="submission" date="2017-12" db="EMBL/GenBank/DDBJ databases">
        <title>Phylogenetic diversity of female urinary microbiome.</title>
        <authorList>
            <person name="Thomas-White K."/>
            <person name="Wolfe A.J."/>
        </authorList>
    </citation>
    <scope>NUCLEOTIDE SEQUENCE [LARGE SCALE GENOMIC DNA]</scope>
    <source>
        <strain evidence="8 12">UMB0085</strain>
    </source>
</reference>
<dbReference type="EMBL" id="WBOB01000022">
    <property type="protein sequence ID" value="KAB1976786.1"/>
    <property type="molecule type" value="Genomic_DNA"/>
</dbReference>
<reference evidence="6" key="6">
    <citation type="submission" date="2020-07" db="EMBL/GenBank/DDBJ databases">
        <title>Comparative genomics analyses of Lactobacillus crispatus isolated from different ecological niches.</title>
        <authorList>
            <person name="Mancino W."/>
            <person name="Mancabelli L."/>
            <person name="Lugli G.A."/>
            <person name="Milani C."/>
            <person name="Viappiani A."/>
            <person name="Anzalone R."/>
            <person name="Longhi G."/>
            <person name="Ventura M."/>
            <person name="Turroni F."/>
        </authorList>
    </citation>
    <scope>NUCLEOTIDE SEQUENCE</scope>
    <source>
        <strain evidence="6">LB65</strain>
    </source>
</reference>
<name>A0A120DIV5_9LACO</name>
<dbReference type="PANTHER" id="PTHR30185">
    <property type="entry name" value="CRYPTIC BETA-GLUCOSIDE BGL OPERON ANTITERMINATOR"/>
    <property type="match status" value="1"/>
</dbReference>
<dbReference type="EMBL" id="LJGP01000007">
    <property type="protein sequence ID" value="KWU04623.1"/>
    <property type="molecule type" value="Genomic_DNA"/>
</dbReference>
<evidence type="ECO:0000313" key="5">
    <source>
        <dbReference type="EMBL" id="KWU04623.1"/>
    </source>
</evidence>
<reference evidence="5 10" key="1">
    <citation type="journal article" date="2016" name="Microbiology (Mosc.)">
        <title>Comparison of Lactobacillus crispatus isolates from Lactobacillus-dominated vaginal microbiomes with isolates from microbiomes containing bacterial vaginosis-associated bacteria.</title>
        <authorList>
            <person name="Abdelmaksoud A.A."/>
            <person name="Koparde V.N."/>
            <person name="Sheth N.U."/>
            <person name="Serrano M.G."/>
            <person name="Glascock A.L."/>
            <person name="Fettweis J.M."/>
            <person name="Strauss Iii J.F."/>
            <person name="Buck G.A."/>
            <person name="Jefferson K.K."/>
        </authorList>
    </citation>
    <scope>NUCLEOTIDE SEQUENCE [LARGE SCALE GENOMIC DNA]</scope>
    <source>
        <strain evidence="5 10">VMC3</strain>
    </source>
</reference>
<evidence type="ECO:0000313" key="3">
    <source>
        <dbReference type="EMBL" id="HJF10553.1"/>
    </source>
</evidence>
<evidence type="ECO:0000313" key="11">
    <source>
        <dbReference type="Proteomes" id="UP000198437"/>
    </source>
</evidence>